<evidence type="ECO:0000313" key="2">
    <source>
        <dbReference type="Proteomes" id="UP001060414"/>
    </source>
</evidence>
<name>A0ABY5ZKJ7_9BACT</name>
<dbReference type="Proteomes" id="UP001060414">
    <property type="component" value="Chromosome"/>
</dbReference>
<reference evidence="1" key="1">
    <citation type="journal article" date="2022" name="Environ. Microbiol.">
        <title>Geoalkalibacter halelectricus SAP #1 sp. nov. possessing extracellular electron transfer and mineral#reducing capabilities from a haloalkaline environment.</title>
        <authorList>
            <person name="Yadav S."/>
            <person name="Singh R."/>
            <person name="Sundharam S.S."/>
            <person name="Chaudhary S."/>
            <person name="Krishnamurthi S."/>
            <person name="Patil S.A."/>
        </authorList>
    </citation>
    <scope>NUCLEOTIDE SEQUENCE</scope>
    <source>
        <strain evidence="1">SAP-1</strain>
    </source>
</reference>
<keyword evidence="2" id="KW-1185">Reference proteome</keyword>
<gene>
    <name evidence="1" type="ORF">L9S41_18745</name>
</gene>
<dbReference type="RefSeq" id="WP_260748048.1">
    <property type="nucleotide sequence ID" value="NZ_CP092109.1"/>
</dbReference>
<organism evidence="1 2">
    <name type="scientific">Geoalkalibacter halelectricus</name>
    <dbReference type="NCBI Taxonomy" id="2847045"/>
    <lineage>
        <taxon>Bacteria</taxon>
        <taxon>Pseudomonadati</taxon>
        <taxon>Thermodesulfobacteriota</taxon>
        <taxon>Desulfuromonadia</taxon>
        <taxon>Desulfuromonadales</taxon>
        <taxon>Geoalkalibacteraceae</taxon>
        <taxon>Geoalkalibacter</taxon>
    </lineage>
</organism>
<protein>
    <submittedName>
        <fullName evidence="1">Uncharacterized protein</fullName>
    </submittedName>
</protein>
<sequence>MKDLKANPALVVKTKKLALPLALPDFIRFYPLLSVFFGGGQIFIVDKPLIQPCPHSVHASLCALAALRETELRKTCPHAHSLLLSQTAKTQKTVFLNNNGGPKDGGSSRISYLSLSLTVSKTQLAYS</sequence>
<evidence type="ECO:0000313" key="1">
    <source>
        <dbReference type="EMBL" id="UWZ79697.1"/>
    </source>
</evidence>
<proteinExistence type="predicted"/>
<dbReference type="EMBL" id="CP092109">
    <property type="protein sequence ID" value="UWZ79697.1"/>
    <property type="molecule type" value="Genomic_DNA"/>
</dbReference>
<accession>A0ABY5ZKJ7</accession>